<dbReference type="KEGG" id="pste:PSTEL_02050"/>
<name>A0A089LPQ8_9BACL</name>
<dbReference type="RefSeq" id="WP_038693143.1">
    <property type="nucleotide sequence ID" value="NZ_CP009286.1"/>
</dbReference>
<accession>A0A089LPQ8</accession>
<proteinExistence type="predicted"/>
<sequence>MTDFHGRRLNVEPYTQWAPGVHSSSSACGPATMAAIAEYWGRRLGVSGRIGLERFGSKENQMNHLYRRYGGRPWGMSAAAYTRGMRAFLRDSLGQSRVIGTRRFNNFDQYKAEIDAERPVAVKFDKWLSFRWRGRYDFDYHWTVGIGYELTEQGPLLLVQDNGLRRGEGVFIPSRERRISYAGNADVLSMVALRIE</sequence>
<organism evidence="2 3">
    <name type="scientific">Paenibacillus stellifer</name>
    <dbReference type="NCBI Taxonomy" id="169760"/>
    <lineage>
        <taxon>Bacteria</taxon>
        <taxon>Bacillati</taxon>
        <taxon>Bacillota</taxon>
        <taxon>Bacilli</taxon>
        <taxon>Bacillales</taxon>
        <taxon>Paenibacillaceae</taxon>
        <taxon>Paenibacillus</taxon>
    </lineage>
</organism>
<dbReference type="HOGENOM" id="CLU_134982_0_0_9"/>
<evidence type="ECO:0000259" key="1">
    <source>
        <dbReference type="Pfam" id="PF13529"/>
    </source>
</evidence>
<evidence type="ECO:0000313" key="2">
    <source>
        <dbReference type="EMBL" id="AIQ62085.1"/>
    </source>
</evidence>
<dbReference type="Pfam" id="PF13529">
    <property type="entry name" value="Peptidase_C39_2"/>
    <property type="match status" value="1"/>
</dbReference>
<feature type="domain" description="Peptidase C39-like" evidence="1">
    <location>
        <begin position="9"/>
        <end position="152"/>
    </location>
</feature>
<dbReference type="EMBL" id="CP009286">
    <property type="protein sequence ID" value="AIQ62085.1"/>
    <property type="molecule type" value="Genomic_DNA"/>
</dbReference>
<dbReference type="InterPro" id="IPR039564">
    <property type="entry name" value="Peptidase_C39-like"/>
</dbReference>
<dbReference type="PROSITE" id="PS51257">
    <property type="entry name" value="PROKAR_LIPOPROTEIN"/>
    <property type="match status" value="1"/>
</dbReference>
<gene>
    <name evidence="2" type="ORF">PSTEL_02050</name>
</gene>
<reference evidence="2 3" key="1">
    <citation type="submission" date="2014-08" db="EMBL/GenBank/DDBJ databases">
        <title>Comparative genomics of the Paenibacillus odorifer group.</title>
        <authorList>
            <person name="den Bakker H.C."/>
            <person name="Tsai Y.-C."/>
            <person name="Martin N."/>
            <person name="Korlach J."/>
            <person name="Wiedmann M."/>
        </authorList>
    </citation>
    <scope>NUCLEOTIDE SEQUENCE [LARGE SCALE GENOMIC DNA]</scope>
    <source>
        <strain evidence="2 3">DSM 14472</strain>
    </source>
</reference>
<dbReference type="AlphaFoldDB" id="A0A089LPQ8"/>
<evidence type="ECO:0000313" key="3">
    <source>
        <dbReference type="Proteomes" id="UP000029507"/>
    </source>
</evidence>
<dbReference type="OrthoDB" id="2435874at2"/>
<protein>
    <recommendedName>
        <fullName evidence="1">Peptidase C39-like domain-containing protein</fullName>
    </recommendedName>
</protein>
<keyword evidence="3" id="KW-1185">Reference proteome</keyword>
<dbReference type="Proteomes" id="UP000029507">
    <property type="component" value="Chromosome"/>
</dbReference>